<keyword evidence="6 7" id="KW-0949">S-adenosyl-L-methionine</keyword>
<evidence type="ECO:0000256" key="1">
    <source>
        <dbReference type="ARBA" id="ARBA00010396"/>
    </source>
</evidence>
<dbReference type="EC" id="2.1.1.199" evidence="7"/>
<comment type="subcellular location">
    <subcellularLocation>
        <location evidence="7">Cytoplasm</location>
    </subcellularLocation>
</comment>
<keyword evidence="4 7" id="KW-0489">Methyltransferase</keyword>
<feature type="binding site" evidence="7">
    <location>
        <position position="80"/>
    </location>
    <ligand>
        <name>S-adenosyl-L-methionine</name>
        <dbReference type="ChEBI" id="CHEBI:59789"/>
    </ligand>
</feature>
<dbReference type="Gene3D" id="3.40.50.150">
    <property type="entry name" value="Vaccinia Virus protein VP39"/>
    <property type="match status" value="1"/>
</dbReference>
<dbReference type="InterPro" id="IPR029063">
    <property type="entry name" value="SAM-dependent_MTases_sf"/>
</dbReference>
<feature type="binding site" evidence="7">
    <location>
        <position position="109"/>
    </location>
    <ligand>
        <name>S-adenosyl-L-methionine</name>
        <dbReference type="ChEBI" id="CHEBI:59789"/>
    </ligand>
</feature>
<dbReference type="InterPro" id="IPR023397">
    <property type="entry name" value="SAM-dep_MeTrfase_MraW_recog"/>
</dbReference>
<comment type="function">
    <text evidence="7">Specifically methylates the N4 position of cytidine in position 1402 (C1402) of 16S rRNA.</text>
</comment>
<dbReference type="PIRSF" id="PIRSF004486">
    <property type="entry name" value="MraW"/>
    <property type="match status" value="1"/>
</dbReference>
<dbReference type="eggNOG" id="COG0275">
    <property type="taxonomic scope" value="Bacteria"/>
</dbReference>
<evidence type="ECO:0000313" key="8">
    <source>
        <dbReference type="EMBL" id="GAC21424.1"/>
    </source>
</evidence>
<dbReference type="RefSeq" id="WP_007624361.1">
    <property type="nucleotide sequence ID" value="NZ_BAEO01000062.1"/>
</dbReference>
<dbReference type="SUPFAM" id="SSF53335">
    <property type="entry name" value="S-adenosyl-L-methionine-dependent methyltransferases"/>
    <property type="match status" value="1"/>
</dbReference>
<dbReference type="STRING" id="493475.GARC_4482"/>
<dbReference type="GO" id="GO:0071424">
    <property type="term" value="F:rRNA (cytosine-N4-)-methyltransferase activity"/>
    <property type="evidence" value="ECO:0007669"/>
    <property type="project" value="UniProtKB-UniRule"/>
</dbReference>
<keyword evidence="2 7" id="KW-0963">Cytoplasm</keyword>
<dbReference type="Pfam" id="PF01795">
    <property type="entry name" value="Methyltransf_5"/>
    <property type="match status" value="1"/>
</dbReference>
<dbReference type="EMBL" id="BAEO01000062">
    <property type="protein sequence ID" value="GAC21424.1"/>
    <property type="molecule type" value="Genomic_DNA"/>
</dbReference>
<dbReference type="PANTHER" id="PTHR11265:SF0">
    <property type="entry name" value="12S RRNA N4-METHYLCYTIDINE METHYLTRANSFERASE"/>
    <property type="match status" value="1"/>
</dbReference>
<feature type="binding site" evidence="7">
    <location>
        <position position="102"/>
    </location>
    <ligand>
        <name>S-adenosyl-L-methionine</name>
        <dbReference type="ChEBI" id="CHEBI:59789"/>
    </ligand>
</feature>
<feature type="binding site" evidence="7">
    <location>
        <position position="55"/>
    </location>
    <ligand>
        <name>S-adenosyl-L-methionine</name>
        <dbReference type="ChEBI" id="CHEBI:59789"/>
    </ligand>
</feature>
<evidence type="ECO:0000256" key="7">
    <source>
        <dbReference type="HAMAP-Rule" id="MF_01007"/>
    </source>
</evidence>
<name>K6XL98_9ALTE</name>
<protein>
    <recommendedName>
        <fullName evidence="7">Ribosomal RNA small subunit methyltransferase H</fullName>
        <ecNumber evidence="7">2.1.1.199</ecNumber>
    </recommendedName>
    <alternativeName>
        <fullName evidence="7">16S rRNA m(4)C1402 methyltransferase</fullName>
    </alternativeName>
    <alternativeName>
        <fullName evidence="7">rRNA (cytosine-N(4)-)-methyltransferase RsmH</fullName>
    </alternativeName>
</protein>
<gene>
    <name evidence="7 8" type="primary">rsmH</name>
    <name evidence="8" type="ORF">GARC_4482</name>
</gene>
<comment type="caution">
    <text evidence="8">The sequence shown here is derived from an EMBL/GenBank/DDBJ whole genome shotgun (WGS) entry which is preliminary data.</text>
</comment>
<evidence type="ECO:0000256" key="6">
    <source>
        <dbReference type="ARBA" id="ARBA00022691"/>
    </source>
</evidence>
<dbReference type="Gene3D" id="1.10.150.170">
    <property type="entry name" value="Putative methyltransferase TM0872, insert domain"/>
    <property type="match status" value="1"/>
</dbReference>
<dbReference type="HAMAP" id="MF_01007">
    <property type="entry name" value="16SrRNA_methyltr_H"/>
    <property type="match status" value="1"/>
</dbReference>
<sequence>MENDFSHLAVLLQESIDGLAIKPDGIYMDATFGRGGHSRQILKALSPKGQLIAFDRDLSAIEAAKSLADDPRFSIHHRPFSELQAVAEELGLIGKIDGILMDLGVSSPQLDDAERGFSFMRNGPLDMRMDTTRGVSAADWLAVAEEQDITQVIKEFGEEKFGKRIAHGIVNARQIAPITDTAQLAEIIDLAVPVKDKYKHPATRSFQAIRIYVNSELDEIKTGLKAALNTLAPQGRLAVISFHSLEDRLVKRFVREQSRGLNVPHGMPILQAEIDAAKAMKPIGKAIKPSADELKRNVRARSSVLRVAEKL</sequence>
<dbReference type="SUPFAM" id="SSF81799">
    <property type="entry name" value="Putative methyltransferase TM0872, insert domain"/>
    <property type="match status" value="1"/>
</dbReference>
<keyword evidence="5 7" id="KW-0808">Transferase</keyword>
<evidence type="ECO:0000256" key="2">
    <source>
        <dbReference type="ARBA" id="ARBA00022490"/>
    </source>
</evidence>
<dbReference type="OrthoDB" id="9806637at2"/>
<evidence type="ECO:0000256" key="5">
    <source>
        <dbReference type="ARBA" id="ARBA00022679"/>
    </source>
</evidence>
<dbReference type="AlphaFoldDB" id="K6XL98"/>
<dbReference type="InterPro" id="IPR002903">
    <property type="entry name" value="RsmH"/>
</dbReference>
<feature type="binding site" evidence="7">
    <location>
        <begin position="35"/>
        <end position="37"/>
    </location>
    <ligand>
        <name>S-adenosyl-L-methionine</name>
        <dbReference type="ChEBI" id="CHEBI:59789"/>
    </ligand>
</feature>
<dbReference type="PANTHER" id="PTHR11265">
    <property type="entry name" value="S-ADENOSYL-METHYLTRANSFERASE MRAW"/>
    <property type="match status" value="1"/>
</dbReference>
<keyword evidence="3 7" id="KW-0698">rRNA processing</keyword>
<comment type="catalytic activity">
    <reaction evidence="7">
        <text>cytidine(1402) in 16S rRNA + S-adenosyl-L-methionine = N(4)-methylcytidine(1402) in 16S rRNA + S-adenosyl-L-homocysteine + H(+)</text>
        <dbReference type="Rhea" id="RHEA:42928"/>
        <dbReference type="Rhea" id="RHEA-COMP:10286"/>
        <dbReference type="Rhea" id="RHEA-COMP:10287"/>
        <dbReference type="ChEBI" id="CHEBI:15378"/>
        <dbReference type="ChEBI" id="CHEBI:57856"/>
        <dbReference type="ChEBI" id="CHEBI:59789"/>
        <dbReference type="ChEBI" id="CHEBI:74506"/>
        <dbReference type="ChEBI" id="CHEBI:82748"/>
        <dbReference type="EC" id="2.1.1.199"/>
    </reaction>
</comment>
<evidence type="ECO:0000313" key="9">
    <source>
        <dbReference type="Proteomes" id="UP000006327"/>
    </source>
</evidence>
<keyword evidence="9" id="KW-1185">Reference proteome</keyword>
<dbReference type="GO" id="GO:0070475">
    <property type="term" value="P:rRNA base methylation"/>
    <property type="evidence" value="ECO:0007669"/>
    <property type="project" value="UniProtKB-UniRule"/>
</dbReference>
<dbReference type="GO" id="GO:0005737">
    <property type="term" value="C:cytoplasm"/>
    <property type="evidence" value="ECO:0007669"/>
    <property type="project" value="UniProtKB-SubCell"/>
</dbReference>
<reference evidence="8 9" key="1">
    <citation type="journal article" date="2017" name="Antonie Van Leeuwenhoek">
        <title>Rhizobium rhizosphaerae sp. nov., a novel species isolated from rice rhizosphere.</title>
        <authorList>
            <person name="Zhao J.J."/>
            <person name="Zhang J."/>
            <person name="Zhang R.J."/>
            <person name="Zhang C.W."/>
            <person name="Yin H.Q."/>
            <person name="Zhang X.X."/>
        </authorList>
    </citation>
    <scope>NUCLEOTIDE SEQUENCE [LARGE SCALE GENOMIC DNA]</scope>
    <source>
        <strain evidence="8 9">BSs20135</strain>
    </source>
</reference>
<proteinExistence type="inferred from homology"/>
<dbReference type="FunFam" id="1.10.150.170:FF:000001">
    <property type="entry name" value="Ribosomal RNA small subunit methyltransferase H"/>
    <property type="match status" value="1"/>
</dbReference>
<accession>K6XL98</accession>
<organism evidence="8 9">
    <name type="scientific">Paraglaciecola arctica BSs20135</name>
    <dbReference type="NCBI Taxonomy" id="493475"/>
    <lineage>
        <taxon>Bacteria</taxon>
        <taxon>Pseudomonadati</taxon>
        <taxon>Pseudomonadota</taxon>
        <taxon>Gammaproteobacteria</taxon>
        <taxon>Alteromonadales</taxon>
        <taxon>Alteromonadaceae</taxon>
        <taxon>Paraglaciecola</taxon>
    </lineage>
</organism>
<evidence type="ECO:0000256" key="3">
    <source>
        <dbReference type="ARBA" id="ARBA00022552"/>
    </source>
</evidence>
<dbReference type="Proteomes" id="UP000006327">
    <property type="component" value="Unassembled WGS sequence"/>
</dbReference>
<comment type="similarity">
    <text evidence="1 7">Belongs to the methyltransferase superfamily. RsmH family.</text>
</comment>
<dbReference type="NCBIfam" id="TIGR00006">
    <property type="entry name" value="16S rRNA (cytosine(1402)-N(4))-methyltransferase RsmH"/>
    <property type="match status" value="1"/>
</dbReference>
<evidence type="ECO:0000256" key="4">
    <source>
        <dbReference type="ARBA" id="ARBA00022603"/>
    </source>
</evidence>